<dbReference type="SUPFAM" id="SSF50630">
    <property type="entry name" value="Acid proteases"/>
    <property type="match status" value="1"/>
</dbReference>
<dbReference type="Gene3D" id="2.40.70.10">
    <property type="entry name" value="Acid Proteases"/>
    <property type="match status" value="2"/>
</dbReference>
<dbReference type="InterPro" id="IPR021109">
    <property type="entry name" value="Peptidase_aspartic_dom_sf"/>
</dbReference>
<dbReference type="InterPro" id="IPR051708">
    <property type="entry name" value="Plant_Aspart_Prot_A1"/>
</dbReference>
<dbReference type="Pfam" id="PF14543">
    <property type="entry name" value="TAXi_N"/>
    <property type="match status" value="1"/>
</dbReference>
<evidence type="ECO:0000256" key="5">
    <source>
        <dbReference type="ARBA" id="ARBA00022801"/>
    </source>
</evidence>
<dbReference type="InterPro" id="IPR034161">
    <property type="entry name" value="Pepsin-like_plant"/>
</dbReference>
<sequence>MCFSGRRRRVRQGYAYPRCHGTILPFPFRPFFSDSWCFSEDSLSPPYKYPTPSQFAAFFLFFTMKLIAFALFLAAVAAVAAADGFRVDLTHRDSPRSPLYDPSSTAFDRVRAAAERSALRASRFARAGLAASGDTSIEAPVRPDISEYLMEVELGNPKFKVVAIVDTGSELIWANCKPCTRCYEQTPPLFDPNDSSTYHEHACDSRPCEALPVSGCSSNSVCQYQYTYGDGSLVVGNLASETFTFTTTGSNTIAIPKITFGCSHQSSGTFSNSTGGLVGLGAGQLSLVSQLSSSIGSKFSYCLVPFSQTSATSKLVFGDGSGASGSDVLTTPLTIRRSFYYATLNGISVGSTNISASSSTASGSPNIIIDSGTTLNVFSPDVADQLGKTVKDVVDLPVVNKPELSSFLACFDVSGSRDYKFPDITYNFEGAPLKLGPLNTFLAVSPDVVCLAASSSHDLQIFGNFAQQNLHVEFDLGANQLSFAQVDCTNF</sequence>
<dbReference type="PANTHER" id="PTHR47967:SF128">
    <property type="entry name" value="ASPARTIC PROTEINASE CDR1-LIKE"/>
    <property type="match status" value="1"/>
</dbReference>
<keyword evidence="6" id="KW-0325">Glycoprotein</keyword>
<proteinExistence type="inferred from homology"/>
<dbReference type="Pfam" id="PF14541">
    <property type="entry name" value="TAXi_C"/>
    <property type="match status" value="1"/>
</dbReference>
<evidence type="ECO:0000256" key="1">
    <source>
        <dbReference type="ARBA" id="ARBA00007447"/>
    </source>
</evidence>
<evidence type="ECO:0000256" key="4">
    <source>
        <dbReference type="ARBA" id="ARBA00022750"/>
    </source>
</evidence>
<keyword evidence="7" id="KW-1133">Transmembrane helix</keyword>
<dbReference type="FunFam" id="2.40.70.10:FF:000016">
    <property type="entry name" value="Probable aspartic protease At2g35615"/>
    <property type="match status" value="1"/>
</dbReference>
<feature type="transmembrane region" description="Helical" evidence="7">
    <location>
        <begin position="55"/>
        <end position="82"/>
    </location>
</feature>
<dbReference type="InterPro" id="IPR032861">
    <property type="entry name" value="TAXi_N"/>
</dbReference>
<reference evidence="9 10" key="1">
    <citation type="journal article" date="2014" name="Agronomy (Basel)">
        <title>A Draft Genome Sequence for Ensete ventricosum, the Drought-Tolerant Tree Against Hunger.</title>
        <authorList>
            <person name="Harrison J."/>
            <person name="Moore K.A."/>
            <person name="Paszkiewicz K."/>
            <person name="Jones T."/>
            <person name="Grant M."/>
            <person name="Ambacheew D."/>
            <person name="Muzemil S."/>
            <person name="Studholme D.J."/>
        </authorList>
    </citation>
    <scope>NUCLEOTIDE SEQUENCE [LARGE SCALE GENOMIC DNA]</scope>
</reference>
<keyword evidence="4" id="KW-0064">Aspartyl protease</keyword>
<feature type="domain" description="Peptidase A1" evidence="8">
    <location>
        <begin position="148"/>
        <end position="484"/>
    </location>
</feature>
<keyword evidence="3" id="KW-0732">Signal</keyword>
<evidence type="ECO:0000256" key="3">
    <source>
        <dbReference type="ARBA" id="ARBA00022729"/>
    </source>
</evidence>
<evidence type="ECO:0000313" key="9">
    <source>
        <dbReference type="EMBL" id="RRT35330.1"/>
    </source>
</evidence>
<dbReference type="PANTHER" id="PTHR47967">
    <property type="entry name" value="OS07G0603500 PROTEIN-RELATED"/>
    <property type="match status" value="1"/>
</dbReference>
<evidence type="ECO:0000256" key="7">
    <source>
        <dbReference type="SAM" id="Phobius"/>
    </source>
</evidence>
<comment type="caution">
    <text evidence="9">The sequence shown here is derived from an EMBL/GenBank/DDBJ whole genome shotgun (WGS) entry which is preliminary data.</text>
</comment>
<dbReference type="PROSITE" id="PS51767">
    <property type="entry name" value="PEPTIDASE_A1"/>
    <property type="match status" value="1"/>
</dbReference>
<keyword evidence="7" id="KW-0472">Membrane</keyword>
<dbReference type="GO" id="GO:0005576">
    <property type="term" value="C:extracellular region"/>
    <property type="evidence" value="ECO:0007669"/>
    <property type="project" value="TreeGrafter"/>
</dbReference>
<accession>A0A426X7A4</accession>
<dbReference type="InterPro" id="IPR032799">
    <property type="entry name" value="TAXi_C"/>
</dbReference>
<organism evidence="9 10">
    <name type="scientific">Ensete ventricosum</name>
    <name type="common">Abyssinian banana</name>
    <name type="synonym">Musa ensete</name>
    <dbReference type="NCBI Taxonomy" id="4639"/>
    <lineage>
        <taxon>Eukaryota</taxon>
        <taxon>Viridiplantae</taxon>
        <taxon>Streptophyta</taxon>
        <taxon>Embryophyta</taxon>
        <taxon>Tracheophyta</taxon>
        <taxon>Spermatophyta</taxon>
        <taxon>Magnoliopsida</taxon>
        <taxon>Liliopsida</taxon>
        <taxon>Zingiberales</taxon>
        <taxon>Musaceae</taxon>
        <taxon>Ensete</taxon>
    </lineage>
</organism>
<keyword evidence="7" id="KW-0812">Transmembrane</keyword>
<name>A0A426X7A4_ENSVE</name>
<dbReference type="AlphaFoldDB" id="A0A426X7A4"/>
<comment type="similarity">
    <text evidence="1">Belongs to the peptidase A1 family.</text>
</comment>
<keyword evidence="2" id="KW-0645">Protease</keyword>
<dbReference type="InterPro" id="IPR033121">
    <property type="entry name" value="PEPTIDASE_A1"/>
</dbReference>
<dbReference type="GO" id="GO:0006508">
    <property type="term" value="P:proteolysis"/>
    <property type="evidence" value="ECO:0007669"/>
    <property type="project" value="UniProtKB-KW"/>
</dbReference>
<evidence type="ECO:0000256" key="2">
    <source>
        <dbReference type="ARBA" id="ARBA00022670"/>
    </source>
</evidence>
<evidence type="ECO:0000313" key="10">
    <source>
        <dbReference type="Proteomes" id="UP000287651"/>
    </source>
</evidence>
<keyword evidence="5" id="KW-0378">Hydrolase</keyword>
<dbReference type="GO" id="GO:0004190">
    <property type="term" value="F:aspartic-type endopeptidase activity"/>
    <property type="evidence" value="ECO:0007669"/>
    <property type="project" value="UniProtKB-KW"/>
</dbReference>
<protein>
    <recommendedName>
        <fullName evidence="8">Peptidase A1 domain-containing protein</fullName>
    </recommendedName>
</protein>
<evidence type="ECO:0000259" key="8">
    <source>
        <dbReference type="PROSITE" id="PS51767"/>
    </source>
</evidence>
<dbReference type="EMBL" id="AMZH03025200">
    <property type="protein sequence ID" value="RRT35330.1"/>
    <property type="molecule type" value="Genomic_DNA"/>
</dbReference>
<dbReference type="Proteomes" id="UP000287651">
    <property type="component" value="Unassembled WGS sequence"/>
</dbReference>
<dbReference type="CDD" id="cd05476">
    <property type="entry name" value="pepsin_A_like_plant"/>
    <property type="match status" value="1"/>
</dbReference>
<gene>
    <name evidence="9" type="ORF">B296_00051669</name>
</gene>
<evidence type="ECO:0000256" key="6">
    <source>
        <dbReference type="ARBA" id="ARBA00023180"/>
    </source>
</evidence>